<dbReference type="AlphaFoldDB" id="G6FMV8"/>
<accession>G6FMV8</accession>
<dbReference type="GO" id="GO:0090374">
    <property type="term" value="P:oligopeptide export from mitochondrion"/>
    <property type="evidence" value="ECO:0007669"/>
    <property type="project" value="TreeGrafter"/>
</dbReference>
<dbReference type="PATRIC" id="fig|741277.3.peg.235"/>
<evidence type="ECO:0000313" key="2">
    <source>
        <dbReference type="Proteomes" id="UP000004344"/>
    </source>
</evidence>
<dbReference type="PANTHER" id="PTHR43394">
    <property type="entry name" value="ATP-DEPENDENT PERMEASE MDL1, MITOCHONDRIAL"/>
    <property type="match status" value="1"/>
</dbReference>
<organism evidence="1 2">
    <name type="scientific">Fischerella thermalis JSC-11</name>
    <dbReference type="NCBI Taxonomy" id="741277"/>
    <lineage>
        <taxon>Bacteria</taxon>
        <taxon>Bacillati</taxon>
        <taxon>Cyanobacteriota</taxon>
        <taxon>Cyanophyceae</taxon>
        <taxon>Nostocales</taxon>
        <taxon>Hapalosiphonaceae</taxon>
        <taxon>Fischerella</taxon>
    </lineage>
</organism>
<dbReference type="Gene3D" id="3.40.50.300">
    <property type="entry name" value="P-loop containing nucleotide triphosphate hydrolases"/>
    <property type="match status" value="1"/>
</dbReference>
<keyword evidence="2" id="KW-1185">Reference proteome</keyword>
<dbReference type="GO" id="GO:0015421">
    <property type="term" value="F:ABC-type oligopeptide transporter activity"/>
    <property type="evidence" value="ECO:0007669"/>
    <property type="project" value="TreeGrafter"/>
</dbReference>
<proteinExistence type="predicted"/>
<dbReference type="EMBL" id="AGIZ01000001">
    <property type="protein sequence ID" value="EHC19388.1"/>
    <property type="molecule type" value="Genomic_DNA"/>
</dbReference>
<dbReference type="RefSeq" id="WP_009453864.1">
    <property type="nucleotide sequence ID" value="NZ_AGIZ01000001.1"/>
</dbReference>
<dbReference type="Proteomes" id="UP000004344">
    <property type="component" value="Unassembled WGS sequence"/>
</dbReference>
<name>G6FMV8_9CYAN</name>
<sequence length="96" mass="10804">MIKNPRFLILDEATSALDTESEHLIQKALKELLKNLTCLVVESRFSTIENADLIVVLEKGSIQEVGTHSELLAKGGRYAYLHTMQFPQKSHLDVQP</sequence>
<comment type="caution">
    <text evidence="1">The sequence shown here is derived from an EMBL/GenBank/DDBJ whole genome shotgun (WGS) entry which is preliminary data.</text>
</comment>
<evidence type="ECO:0000313" key="1">
    <source>
        <dbReference type="EMBL" id="EHC19388.1"/>
    </source>
</evidence>
<dbReference type="InterPro" id="IPR027417">
    <property type="entry name" value="P-loop_NTPase"/>
</dbReference>
<dbReference type="InterPro" id="IPR039421">
    <property type="entry name" value="Type_1_exporter"/>
</dbReference>
<dbReference type="PANTHER" id="PTHR43394:SF1">
    <property type="entry name" value="ATP-BINDING CASSETTE SUB-FAMILY B MEMBER 10, MITOCHONDRIAL"/>
    <property type="match status" value="1"/>
</dbReference>
<gene>
    <name evidence="1" type="ORF">FJSC11DRAFT_0205</name>
</gene>
<dbReference type="GeneID" id="35795950"/>
<protein>
    <submittedName>
        <fullName evidence="1">ABC transporter related protein</fullName>
    </submittedName>
</protein>
<dbReference type="SUPFAM" id="SSF52540">
    <property type="entry name" value="P-loop containing nucleoside triphosphate hydrolases"/>
    <property type="match status" value="1"/>
</dbReference>
<reference evidence="1 2" key="1">
    <citation type="submission" date="2011-09" db="EMBL/GenBank/DDBJ databases">
        <title>The draft genome of Fischerella sp. JSC-11.</title>
        <authorList>
            <consortium name="US DOE Joint Genome Institute (JGI-PGF)"/>
            <person name="Lucas S."/>
            <person name="Han J."/>
            <person name="Lapidus A."/>
            <person name="Cheng J.-F."/>
            <person name="Goodwin L."/>
            <person name="Pitluck S."/>
            <person name="Peters L."/>
            <person name="Land M.L."/>
            <person name="Hauser L."/>
            <person name="Sarkisova S."/>
            <person name="Bryant D.A."/>
            <person name="Brown I."/>
            <person name="Woyke T.J."/>
        </authorList>
    </citation>
    <scope>NUCLEOTIDE SEQUENCE [LARGE SCALE GENOMIC DNA]</scope>
    <source>
        <strain evidence="1 2">JSC-11</strain>
    </source>
</reference>